<dbReference type="RefSeq" id="WP_382383755.1">
    <property type="nucleotide sequence ID" value="NZ_JBHMEZ010000012.1"/>
</dbReference>
<gene>
    <name evidence="1" type="primary">ytxJ</name>
    <name evidence="1" type="ORF">ACFFVB_14295</name>
</gene>
<accession>A0ABV5F4B9</accession>
<dbReference type="Proteomes" id="UP001589605">
    <property type="component" value="Unassembled WGS sequence"/>
</dbReference>
<proteinExistence type="predicted"/>
<protein>
    <submittedName>
        <fullName evidence="1">Bacillithiol system redox-active protein YtxJ</fullName>
    </submittedName>
</protein>
<dbReference type="NCBIfam" id="TIGR04019">
    <property type="entry name" value="B_thiol_YtxJ"/>
    <property type="match status" value="1"/>
</dbReference>
<evidence type="ECO:0000313" key="2">
    <source>
        <dbReference type="Proteomes" id="UP001589605"/>
    </source>
</evidence>
<name>A0ABV5F4B9_9FLAO</name>
<keyword evidence="2" id="KW-1185">Reference proteome</keyword>
<organism evidence="1 2">
    <name type="scientific">Formosa undariae</name>
    <dbReference type="NCBI Taxonomy" id="1325436"/>
    <lineage>
        <taxon>Bacteria</taxon>
        <taxon>Pseudomonadati</taxon>
        <taxon>Bacteroidota</taxon>
        <taxon>Flavobacteriia</taxon>
        <taxon>Flavobacteriales</taxon>
        <taxon>Flavobacteriaceae</taxon>
        <taxon>Formosa</taxon>
    </lineage>
</organism>
<dbReference type="Pfam" id="PF11009">
    <property type="entry name" value="BrxC"/>
    <property type="match status" value="1"/>
</dbReference>
<dbReference type="SUPFAM" id="SSF52833">
    <property type="entry name" value="Thioredoxin-like"/>
    <property type="match status" value="1"/>
</dbReference>
<reference evidence="1 2" key="1">
    <citation type="submission" date="2024-09" db="EMBL/GenBank/DDBJ databases">
        <authorList>
            <person name="Sun Q."/>
            <person name="Mori K."/>
        </authorList>
    </citation>
    <scope>NUCLEOTIDE SEQUENCE [LARGE SCALE GENOMIC DNA]</scope>
    <source>
        <strain evidence="1 2">CECT 8286</strain>
    </source>
</reference>
<dbReference type="InterPro" id="IPR022551">
    <property type="entry name" value="BrxC"/>
</dbReference>
<evidence type="ECO:0000313" key="1">
    <source>
        <dbReference type="EMBL" id="MFB9054254.1"/>
    </source>
</evidence>
<dbReference type="EMBL" id="JBHMEZ010000012">
    <property type="protein sequence ID" value="MFB9054254.1"/>
    <property type="molecule type" value="Genomic_DNA"/>
</dbReference>
<dbReference type="Gene3D" id="3.40.30.10">
    <property type="entry name" value="Glutaredoxin"/>
    <property type="match status" value="1"/>
</dbReference>
<sequence>MRYKFNEIMGFFDKIFSGNSSEEKEESAIVWQALVNEDQLNTIVDASNEKAQAIFKHSTRCGISRMVLSQFEKSFKAETEIDMYMLDLLQHRDISSAIASKFGVHHESPQLLIIKDGEVVRTASHGDINSVDLLAF</sequence>
<comment type="caution">
    <text evidence="1">The sequence shown here is derived from an EMBL/GenBank/DDBJ whole genome shotgun (WGS) entry which is preliminary data.</text>
</comment>
<dbReference type="InterPro" id="IPR036249">
    <property type="entry name" value="Thioredoxin-like_sf"/>
</dbReference>